<dbReference type="CDD" id="cd06257">
    <property type="entry name" value="DnaJ"/>
    <property type="match status" value="1"/>
</dbReference>
<proteinExistence type="predicted"/>
<evidence type="ECO:0000256" key="2">
    <source>
        <dbReference type="SAM" id="MobiDB-lite"/>
    </source>
</evidence>
<evidence type="ECO:0000313" key="5">
    <source>
        <dbReference type="Proteomes" id="UP001295423"/>
    </source>
</evidence>
<keyword evidence="1" id="KW-0175">Coiled coil</keyword>
<dbReference type="EMBL" id="CAKOGP040002502">
    <property type="protein sequence ID" value="CAJ1970363.1"/>
    <property type="molecule type" value="Genomic_DNA"/>
</dbReference>
<dbReference type="InterPro" id="IPR052594">
    <property type="entry name" value="J_domain-containing_protein"/>
</dbReference>
<dbReference type="InterPro" id="IPR018253">
    <property type="entry name" value="DnaJ_domain_CS"/>
</dbReference>
<dbReference type="GO" id="GO:0005634">
    <property type="term" value="C:nucleus"/>
    <property type="evidence" value="ECO:0007669"/>
    <property type="project" value="TreeGrafter"/>
</dbReference>
<evidence type="ECO:0000313" key="4">
    <source>
        <dbReference type="EMBL" id="CAJ1970363.1"/>
    </source>
</evidence>
<evidence type="ECO:0000259" key="3">
    <source>
        <dbReference type="PROSITE" id="PS50076"/>
    </source>
</evidence>
<dbReference type="Gene3D" id="1.10.287.110">
    <property type="entry name" value="DnaJ domain"/>
    <property type="match status" value="1"/>
</dbReference>
<dbReference type="PANTHER" id="PTHR44144:SF1">
    <property type="entry name" value="DNAJ HOMOLOG SUBFAMILY C MEMBER 9"/>
    <property type="match status" value="1"/>
</dbReference>
<feature type="domain" description="J" evidence="3">
    <location>
        <begin position="24"/>
        <end position="93"/>
    </location>
</feature>
<keyword evidence="5" id="KW-1185">Reference proteome</keyword>
<dbReference type="AlphaFoldDB" id="A0AAD2GDA5"/>
<dbReference type="SUPFAM" id="SSF46565">
    <property type="entry name" value="Chaperone J-domain"/>
    <property type="match status" value="1"/>
</dbReference>
<reference evidence="4" key="1">
    <citation type="submission" date="2023-08" db="EMBL/GenBank/DDBJ databases">
        <authorList>
            <person name="Audoor S."/>
            <person name="Bilcke G."/>
        </authorList>
    </citation>
    <scope>NUCLEOTIDE SEQUENCE</scope>
</reference>
<dbReference type="PROSITE" id="PS00636">
    <property type="entry name" value="DNAJ_1"/>
    <property type="match status" value="1"/>
</dbReference>
<dbReference type="SMART" id="SM00271">
    <property type="entry name" value="DnaJ"/>
    <property type="match status" value="1"/>
</dbReference>
<dbReference type="InterPro" id="IPR001623">
    <property type="entry name" value="DnaJ_domain"/>
</dbReference>
<dbReference type="PROSITE" id="PS50076">
    <property type="entry name" value="DNAJ_2"/>
    <property type="match status" value="1"/>
</dbReference>
<dbReference type="InterPro" id="IPR036869">
    <property type="entry name" value="J_dom_sf"/>
</dbReference>
<accession>A0AAD2GDA5</accession>
<feature type="region of interest" description="Disordered" evidence="2">
    <location>
        <begin position="287"/>
        <end position="314"/>
    </location>
</feature>
<dbReference type="PANTHER" id="PTHR44144">
    <property type="entry name" value="DNAJ HOMOLOG SUBFAMILY C MEMBER 9"/>
    <property type="match status" value="1"/>
</dbReference>
<dbReference type="GO" id="GO:0031072">
    <property type="term" value="F:heat shock protein binding"/>
    <property type="evidence" value="ECO:0007669"/>
    <property type="project" value="TreeGrafter"/>
</dbReference>
<dbReference type="Pfam" id="PF00226">
    <property type="entry name" value="DnaJ"/>
    <property type="match status" value="1"/>
</dbReference>
<protein>
    <recommendedName>
        <fullName evidence="3">J domain-containing protein</fullName>
    </recommendedName>
</protein>
<dbReference type="Proteomes" id="UP001295423">
    <property type="component" value="Unassembled WGS sequence"/>
</dbReference>
<organism evidence="4 5">
    <name type="scientific">Cylindrotheca closterium</name>
    <dbReference type="NCBI Taxonomy" id="2856"/>
    <lineage>
        <taxon>Eukaryota</taxon>
        <taxon>Sar</taxon>
        <taxon>Stramenopiles</taxon>
        <taxon>Ochrophyta</taxon>
        <taxon>Bacillariophyta</taxon>
        <taxon>Bacillariophyceae</taxon>
        <taxon>Bacillariophycidae</taxon>
        <taxon>Bacillariales</taxon>
        <taxon>Bacillariaceae</taxon>
        <taxon>Cylindrotheca</taxon>
    </lineage>
</organism>
<sequence length="325" mass="38241">MEHRHHHQYPHYYPNHYQQYHHYNLYSILGLPCYTSDEAEIGKAFLKQSQMYHPSNPNNGADPARSLQWFQTIEHAYDILKDPNSKKDYDKFLVASTQHDFNRSRREAAKQQQQHHSYLSSWMTSWDRKQDEADSKHCLSVCLQREKLCLQNQLEANQQAFYRRERGYVNRIRSLESTVASLRRKLEEHKDEKDKETNDDTTWSDKSTFAVDNTTPTSSNLTTLMVVAATKPRIAMDKNETLKQQHQQQIGSTTISRINTKRPAYHIMPSLMDKENLDDACKIHVKRVKQRDHRHHQESRTSSPSKQQKCSRKEFGVVAISPNCR</sequence>
<evidence type="ECO:0000256" key="1">
    <source>
        <dbReference type="SAM" id="Coils"/>
    </source>
</evidence>
<dbReference type="GO" id="GO:0005737">
    <property type="term" value="C:cytoplasm"/>
    <property type="evidence" value="ECO:0007669"/>
    <property type="project" value="TreeGrafter"/>
</dbReference>
<name>A0AAD2GDA5_9STRA</name>
<gene>
    <name evidence="4" type="ORF">CYCCA115_LOCUS24382</name>
</gene>
<feature type="compositionally biased region" description="Basic residues" evidence="2">
    <location>
        <begin position="287"/>
        <end position="297"/>
    </location>
</feature>
<comment type="caution">
    <text evidence="4">The sequence shown here is derived from an EMBL/GenBank/DDBJ whole genome shotgun (WGS) entry which is preliminary data.</text>
</comment>
<feature type="coiled-coil region" evidence="1">
    <location>
        <begin position="172"/>
        <end position="199"/>
    </location>
</feature>